<dbReference type="InterPro" id="IPR050266">
    <property type="entry name" value="AB_hydrolase_sf"/>
</dbReference>
<dbReference type="Gene3D" id="3.40.50.1820">
    <property type="entry name" value="alpha/beta hydrolase"/>
    <property type="match status" value="1"/>
</dbReference>
<protein>
    <submittedName>
        <fullName evidence="2">Alpha/beta fold hydrolase</fullName>
    </submittedName>
</protein>
<dbReference type="SUPFAM" id="SSF53474">
    <property type="entry name" value="alpha/beta-Hydrolases"/>
    <property type="match status" value="1"/>
</dbReference>
<name>A0AA97I0V2_9SPHN</name>
<dbReference type="Pfam" id="PF12697">
    <property type="entry name" value="Abhydrolase_6"/>
    <property type="match status" value="1"/>
</dbReference>
<keyword evidence="2" id="KW-0378">Hydrolase</keyword>
<dbReference type="AlphaFoldDB" id="A0AA97I0V2"/>
<feature type="domain" description="AB hydrolase-1" evidence="1">
    <location>
        <begin position="37"/>
        <end position="241"/>
    </location>
</feature>
<organism evidence="2 3">
    <name type="scientific">Alterisphingorhabdus coralli</name>
    <dbReference type="NCBI Taxonomy" id="3071408"/>
    <lineage>
        <taxon>Bacteria</taxon>
        <taxon>Pseudomonadati</taxon>
        <taxon>Pseudomonadota</taxon>
        <taxon>Alphaproteobacteria</taxon>
        <taxon>Sphingomonadales</taxon>
        <taxon>Sphingomonadaceae</taxon>
        <taxon>Alterisphingorhabdus (ex Yan et al. 2024)</taxon>
    </lineage>
</organism>
<dbReference type="RefSeq" id="WP_317082253.1">
    <property type="nucleotide sequence ID" value="NZ_CP136594.1"/>
</dbReference>
<dbReference type="Proteomes" id="UP001302429">
    <property type="component" value="Chromosome"/>
</dbReference>
<dbReference type="PANTHER" id="PTHR43798">
    <property type="entry name" value="MONOACYLGLYCEROL LIPASE"/>
    <property type="match status" value="1"/>
</dbReference>
<evidence type="ECO:0000313" key="3">
    <source>
        <dbReference type="Proteomes" id="UP001302429"/>
    </source>
</evidence>
<dbReference type="InterPro" id="IPR029058">
    <property type="entry name" value="AB_hydrolase_fold"/>
</dbReference>
<evidence type="ECO:0000259" key="1">
    <source>
        <dbReference type="Pfam" id="PF12697"/>
    </source>
</evidence>
<dbReference type="EMBL" id="CP136594">
    <property type="protein sequence ID" value="WOE75392.1"/>
    <property type="molecule type" value="Genomic_DNA"/>
</dbReference>
<reference evidence="2 3" key="1">
    <citation type="submission" date="2023-10" db="EMBL/GenBank/DDBJ databases">
        <title>Complete genome sequence of a Sphingomonadaceae bacterium.</title>
        <authorList>
            <person name="Yan C."/>
        </authorList>
    </citation>
    <scope>NUCLEOTIDE SEQUENCE [LARGE SCALE GENOMIC DNA]</scope>
    <source>
        <strain evidence="2 3">SCSIO 66989</strain>
    </source>
</reference>
<dbReference type="GO" id="GO:0016020">
    <property type="term" value="C:membrane"/>
    <property type="evidence" value="ECO:0007669"/>
    <property type="project" value="TreeGrafter"/>
</dbReference>
<dbReference type="KEGG" id="acoa:RB602_01355"/>
<sequence>MSEVPSIRKGYSDGPHGQLHWRLAPAKAEANRPDLYCLHPAPFSGLAFTQIMPYLVQNRRVIAPDFPGHGGSHDFHATPSIADYAEAMMAVVANVSDDPVDILGFHSGCLVATEMALIEAAKVNRLALVDIPAFTEAERRKYLSQLATPLELTPQLYCLAPAWERGITRRIDSQGMDRSFAMFVEQLRHGREMNAAFHASFTYAIESRLPLLRHHVGVIATRSSLLEATRRAADMLPHAQLIERLDIKRAVLDEAGQSIAKDVLSFLDADQR</sequence>
<dbReference type="PANTHER" id="PTHR43798:SF33">
    <property type="entry name" value="HYDROLASE, PUTATIVE (AFU_ORTHOLOGUE AFUA_2G14860)-RELATED"/>
    <property type="match status" value="1"/>
</dbReference>
<evidence type="ECO:0000313" key="2">
    <source>
        <dbReference type="EMBL" id="WOE75392.1"/>
    </source>
</evidence>
<keyword evidence="3" id="KW-1185">Reference proteome</keyword>
<dbReference type="InterPro" id="IPR000073">
    <property type="entry name" value="AB_hydrolase_1"/>
</dbReference>
<proteinExistence type="predicted"/>
<accession>A0AA97I0V2</accession>
<dbReference type="GO" id="GO:0016787">
    <property type="term" value="F:hydrolase activity"/>
    <property type="evidence" value="ECO:0007669"/>
    <property type="project" value="UniProtKB-KW"/>
</dbReference>
<gene>
    <name evidence="2" type="ORF">RB602_01355</name>
</gene>